<evidence type="ECO:0000256" key="6">
    <source>
        <dbReference type="RuleBase" id="RU003355"/>
    </source>
</evidence>
<sequence length="710" mass="75847">MHLPVVLVLVLFAVQAYTASLSNPHIGVVVPHQYIVVLKDGFSSTARDTLVESLQKNYDVEIRKRFSHVMSGFSATMNKRAVIKVMELDEVKYVEEIVIGGITEVASWGLDRVDARTGLDDRYNPKYSGEGVSVYVLDTGIRQTHNDFGRRAAYGYDAVDDDFESDDCHGHGTHCAGTTSGTEYGVAKLSNVYGSRVVNCLGIGPIDWVIAGMDWVLAEGIRPAVLSMSLGYPRSQALDDAVARVNSGGFTVVGAAGNGDNDACLYSPAGAEDTYTVAATDDNDIRAYFSSYGSCVSIFAPGVDIVSAGHLSDDDEAIMSGTSMATPHVAGKMRQSLALVLVLFAVQVYTASLNNPHIGVVVPHQYIVVLKDRYHSAARDVLVDSLQRNYDIEIRKRFSHVFSGFSATMSKHAVEKVMNLDAVKYVEKIAMGGITEVASWGLDRIDARTGLDDQYNPKYNGEGVAVYVLDTGIRKTHNDFGGRAEYGYDAVDDDFVSDDCHGHGTHCAGTTSGTEYGVAKLTNVYGSRVVNCLGAGPTDWVIAGMDWVLAEGERPAVVSMSLAYPRSQAVDDAVARLTSGGVTVVAGAGNDDNDACLRSPAGAVDTYTAGATDNNDVRAYFSNYGTCVDIFAPGVDIVSAGHLSDDDEATMSGTSMATPHVAGAAAVVLEEKSSRTPEEVKARLTELSTKDIVVDVMGSPNRLLYVEPVA</sequence>
<dbReference type="PANTHER" id="PTHR43806">
    <property type="entry name" value="PEPTIDASE S8"/>
    <property type="match status" value="1"/>
</dbReference>
<reference evidence="11" key="1">
    <citation type="submission" date="2025-08" db="UniProtKB">
        <authorList>
            <consortium name="RefSeq"/>
        </authorList>
    </citation>
    <scope>IDENTIFICATION</scope>
    <source>
        <tissue evidence="11">Testes</tissue>
    </source>
</reference>
<feature type="active site" description="Charge relay system" evidence="5">
    <location>
        <position position="138"/>
    </location>
</feature>
<organism evidence="10 11">
    <name type="scientific">Saccoglossus kowalevskii</name>
    <name type="common">Acorn worm</name>
    <dbReference type="NCBI Taxonomy" id="10224"/>
    <lineage>
        <taxon>Eukaryota</taxon>
        <taxon>Metazoa</taxon>
        <taxon>Hemichordata</taxon>
        <taxon>Enteropneusta</taxon>
        <taxon>Harrimaniidae</taxon>
        <taxon>Saccoglossus</taxon>
    </lineage>
</organism>
<evidence type="ECO:0000256" key="5">
    <source>
        <dbReference type="PROSITE-ProRule" id="PRU01240"/>
    </source>
</evidence>
<dbReference type="PROSITE" id="PS00136">
    <property type="entry name" value="SUBTILASE_ASP"/>
    <property type="match status" value="2"/>
</dbReference>
<dbReference type="Gene3D" id="3.30.70.80">
    <property type="entry name" value="Peptidase S8 propeptide/proteinase inhibitor I9"/>
    <property type="match status" value="2"/>
</dbReference>
<evidence type="ECO:0000313" key="10">
    <source>
        <dbReference type="Proteomes" id="UP000694865"/>
    </source>
</evidence>
<dbReference type="InterPro" id="IPR034193">
    <property type="entry name" value="PCSK9_ProteinaseK-like"/>
</dbReference>
<evidence type="ECO:0000256" key="4">
    <source>
        <dbReference type="ARBA" id="ARBA00022825"/>
    </source>
</evidence>
<keyword evidence="10" id="KW-1185">Reference proteome</keyword>
<dbReference type="InterPro" id="IPR023828">
    <property type="entry name" value="Peptidase_S8_Ser-AS"/>
</dbReference>
<dbReference type="PANTHER" id="PTHR43806:SF58">
    <property type="entry name" value="ALKALINE PROTEASE 1-RELATED"/>
    <property type="match status" value="1"/>
</dbReference>
<proteinExistence type="inferred from homology"/>
<feature type="active site" description="Charge relay system" evidence="5">
    <location>
        <position position="655"/>
    </location>
</feature>
<dbReference type="SUPFAM" id="SSF54897">
    <property type="entry name" value="Protease propeptides/inhibitors"/>
    <property type="match status" value="2"/>
</dbReference>
<keyword evidence="4 5" id="KW-0720">Serine protease</keyword>
<dbReference type="PROSITE" id="PS51892">
    <property type="entry name" value="SUBTILASE"/>
    <property type="match status" value="2"/>
</dbReference>
<keyword evidence="7" id="KW-0732">Signal</keyword>
<dbReference type="PRINTS" id="PR00723">
    <property type="entry name" value="SUBTILISIN"/>
</dbReference>
<evidence type="ECO:0000256" key="1">
    <source>
        <dbReference type="ARBA" id="ARBA00011073"/>
    </source>
</evidence>
<gene>
    <name evidence="11" type="primary">LOC100373769</name>
</gene>
<evidence type="ECO:0000313" key="11">
    <source>
        <dbReference type="RefSeq" id="XP_002734337.1"/>
    </source>
</evidence>
<protein>
    <submittedName>
        <fullName evidence="11">Cuticle-degrading protease-like</fullName>
    </submittedName>
</protein>
<dbReference type="Pfam" id="PF05922">
    <property type="entry name" value="Inhibitor_I9"/>
    <property type="match status" value="2"/>
</dbReference>
<dbReference type="InterPro" id="IPR036852">
    <property type="entry name" value="Peptidase_S8/S53_dom_sf"/>
</dbReference>
<dbReference type="RefSeq" id="XP_002734337.1">
    <property type="nucleotide sequence ID" value="XM_002734291.2"/>
</dbReference>
<feature type="domain" description="Inhibitor I9" evidence="9">
    <location>
        <begin position="33"/>
        <end position="96"/>
    </location>
</feature>
<dbReference type="InterPro" id="IPR023827">
    <property type="entry name" value="Peptidase_S8_Asp-AS"/>
</dbReference>
<feature type="signal peptide" evidence="7">
    <location>
        <begin position="1"/>
        <end position="18"/>
    </location>
</feature>
<dbReference type="Proteomes" id="UP000694865">
    <property type="component" value="Unplaced"/>
</dbReference>
<evidence type="ECO:0000256" key="7">
    <source>
        <dbReference type="SAM" id="SignalP"/>
    </source>
</evidence>
<feature type="domain" description="Peptidase S8/S53" evidence="8">
    <location>
        <begin position="129"/>
        <end position="332"/>
    </location>
</feature>
<dbReference type="InterPro" id="IPR037045">
    <property type="entry name" value="S8pro/Inhibitor_I9_sf"/>
</dbReference>
<dbReference type="Gene3D" id="3.40.50.200">
    <property type="entry name" value="Peptidase S8/S53 domain"/>
    <property type="match status" value="2"/>
</dbReference>
<keyword evidence="3 5" id="KW-0378">Hydrolase</keyword>
<evidence type="ECO:0000259" key="8">
    <source>
        <dbReference type="Pfam" id="PF00082"/>
    </source>
</evidence>
<feature type="active site" description="Charge relay system" evidence="5">
    <location>
        <position position="323"/>
    </location>
</feature>
<dbReference type="SUPFAM" id="SSF52743">
    <property type="entry name" value="Subtilisin-like"/>
    <property type="match status" value="2"/>
</dbReference>
<dbReference type="InterPro" id="IPR010259">
    <property type="entry name" value="S8pro/Inhibitor_I9"/>
</dbReference>
<dbReference type="CDD" id="cd04077">
    <property type="entry name" value="Peptidases_S8_PCSK9_ProteinaseK_like"/>
    <property type="match status" value="2"/>
</dbReference>
<evidence type="ECO:0000259" key="9">
    <source>
        <dbReference type="Pfam" id="PF05922"/>
    </source>
</evidence>
<dbReference type="InterPro" id="IPR015500">
    <property type="entry name" value="Peptidase_S8_subtilisin-rel"/>
</dbReference>
<feature type="domain" description="Inhibitor I9" evidence="9">
    <location>
        <begin position="365"/>
        <end position="428"/>
    </location>
</feature>
<comment type="similarity">
    <text evidence="1 5 6">Belongs to the peptidase S8 family.</text>
</comment>
<keyword evidence="2 5" id="KW-0645">Protease</keyword>
<dbReference type="InterPro" id="IPR050131">
    <property type="entry name" value="Peptidase_S8_subtilisin-like"/>
</dbReference>
<dbReference type="PROSITE" id="PS00138">
    <property type="entry name" value="SUBTILASE_SER"/>
    <property type="match status" value="2"/>
</dbReference>
<evidence type="ECO:0000256" key="3">
    <source>
        <dbReference type="ARBA" id="ARBA00022801"/>
    </source>
</evidence>
<dbReference type="InterPro" id="IPR000209">
    <property type="entry name" value="Peptidase_S8/S53_dom"/>
</dbReference>
<feature type="chain" id="PRO_5047239186" evidence="7">
    <location>
        <begin position="19"/>
        <end position="710"/>
    </location>
</feature>
<evidence type="ECO:0000256" key="2">
    <source>
        <dbReference type="ARBA" id="ARBA00022670"/>
    </source>
</evidence>
<dbReference type="GeneID" id="100373769"/>
<feature type="domain" description="Peptidase S8/S53" evidence="8">
    <location>
        <begin position="461"/>
        <end position="686"/>
    </location>
</feature>
<dbReference type="Pfam" id="PF00082">
    <property type="entry name" value="Peptidase_S8"/>
    <property type="match status" value="2"/>
</dbReference>
<feature type="active site" description="Charge relay system" evidence="5">
    <location>
        <position position="171"/>
    </location>
</feature>
<feature type="active site" description="Charge relay system" evidence="5">
    <location>
        <position position="470"/>
    </location>
</feature>
<feature type="active site" description="Charge relay system" evidence="5">
    <location>
        <position position="503"/>
    </location>
</feature>
<accession>A0ABM0GPB0</accession>
<name>A0ABM0GPB0_SACKO</name>